<dbReference type="Pfam" id="PF00745">
    <property type="entry name" value="GlutR_dimer"/>
    <property type="match status" value="1"/>
</dbReference>
<dbReference type="PIRSF" id="PIRSF000445">
    <property type="entry name" value="4pyrrol_synth_GluRdtase"/>
    <property type="match status" value="1"/>
</dbReference>
<feature type="site" description="Important for activity" evidence="9 13">
    <location>
        <position position="103"/>
    </location>
</feature>
<gene>
    <name evidence="9" type="primary">hemA</name>
    <name evidence="18" type="ORF">SAMN02745671_00038</name>
</gene>
<feature type="binding site" evidence="9 12">
    <location>
        <begin position="193"/>
        <end position="198"/>
    </location>
    <ligand>
        <name>NADP(+)</name>
        <dbReference type="ChEBI" id="CHEBI:58349"/>
    </ligand>
</feature>
<evidence type="ECO:0000256" key="14">
    <source>
        <dbReference type="RuleBase" id="RU000584"/>
    </source>
</evidence>
<dbReference type="NCBIfam" id="TIGR01035">
    <property type="entry name" value="hemA"/>
    <property type="match status" value="1"/>
</dbReference>
<comment type="function">
    <text evidence="9">Catalyzes the NADPH-dependent reduction of glutamyl-tRNA(Glu) to glutamate 1-semialdehyde (GSA).</text>
</comment>
<dbReference type="InterPro" id="IPR018214">
    <property type="entry name" value="GluRdtase_CS"/>
</dbReference>
<keyword evidence="6 9" id="KW-0627">Porphyrin biosynthesis</keyword>
<dbReference type="UniPathway" id="UPA00251">
    <property type="reaction ID" value="UER00316"/>
</dbReference>
<protein>
    <recommendedName>
        <fullName evidence="8 9">Glutamyl-tRNA reductase</fullName>
        <shortName evidence="9">GluTR</shortName>
        <ecNumber evidence="3 9">1.2.1.70</ecNumber>
    </recommendedName>
</protein>
<dbReference type="FunFam" id="3.30.460.30:FF:000001">
    <property type="entry name" value="Glutamyl-tRNA reductase"/>
    <property type="match status" value="1"/>
</dbReference>
<reference evidence="18 19" key="1">
    <citation type="submission" date="2016-11" db="EMBL/GenBank/DDBJ databases">
        <authorList>
            <person name="Jaros S."/>
            <person name="Januszkiewicz K."/>
            <person name="Wedrychowicz H."/>
        </authorList>
    </citation>
    <scope>NUCLEOTIDE SEQUENCE [LARGE SCALE GENOMIC DNA]</scope>
    <source>
        <strain evidence="18 19">DSM 3074</strain>
    </source>
</reference>
<dbReference type="InterPro" id="IPR006151">
    <property type="entry name" value="Shikm_DH/Glu-tRNA_Rdtase"/>
</dbReference>
<evidence type="ECO:0000259" key="16">
    <source>
        <dbReference type="Pfam" id="PF01488"/>
    </source>
</evidence>
<feature type="domain" description="Tetrapyrrole biosynthesis glutamyl-tRNA reductase dimerisation" evidence="15">
    <location>
        <begin position="324"/>
        <end position="423"/>
    </location>
</feature>
<dbReference type="PANTHER" id="PTHR43013">
    <property type="entry name" value="GLUTAMYL-TRNA REDUCTASE"/>
    <property type="match status" value="1"/>
</dbReference>
<evidence type="ECO:0000256" key="2">
    <source>
        <dbReference type="ARBA" id="ARBA00005916"/>
    </source>
</evidence>
<evidence type="ECO:0000256" key="5">
    <source>
        <dbReference type="ARBA" id="ARBA00023002"/>
    </source>
</evidence>
<dbReference type="InterPro" id="IPR036291">
    <property type="entry name" value="NAD(P)-bd_dom_sf"/>
</dbReference>
<dbReference type="GO" id="GO:0019353">
    <property type="term" value="P:protoporphyrinogen IX biosynthetic process from glutamate"/>
    <property type="evidence" value="ECO:0007669"/>
    <property type="project" value="TreeGrafter"/>
</dbReference>
<dbReference type="SUPFAM" id="SSF69075">
    <property type="entry name" value="Glutamyl tRNA-reductase dimerization domain"/>
    <property type="match status" value="1"/>
</dbReference>
<dbReference type="InterPro" id="IPR036453">
    <property type="entry name" value="GluRdtase_dimer_dom_sf"/>
</dbReference>
<feature type="active site" description="Nucleophile" evidence="9 10">
    <location>
        <position position="54"/>
    </location>
</feature>
<feature type="domain" description="Quinate/shikimate 5-dehydrogenase/glutamyl-tRNA reductase" evidence="16">
    <location>
        <begin position="175"/>
        <end position="310"/>
    </location>
</feature>
<dbReference type="GO" id="GO:0008883">
    <property type="term" value="F:glutamyl-tRNA reductase activity"/>
    <property type="evidence" value="ECO:0007669"/>
    <property type="project" value="UniProtKB-UniRule"/>
</dbReference>
<accession>A0A1M5ZXB1</accession>
<evidence type="ECO:0000256" key="9">
    <source>
        <dbReference type="HAMAP-Rule" id="MF_00087"/>
    </source>
</evidence>
<dbReference type="EMBL" id="FQYW01000003">
    <property type="protein sequence ID" value="SHI28904.1"/>
    <property type="molecule type" value="Genomic_DNA"/>
</dbReference>
<dbReference type="SUPFAM" id="SSF69742">
    <property type="entry name" value="Glutamyl tRNA-reductase catalytic, N-terminal domain"/>
    <property type="match status" value="1"/>
</dbReference>
<dbReference type="EC" id="1.2.1.70" evidence="3 9"/>
<dbReference type="InterPro" id="IPR015895">
    <property type="entry name" value="4pyrrol_synth_GluRdtase_N"/>
</dbReference>
<dbReference type="Pfam" id="PF01488">
    <property type="entry name" value="Shikimate_DH"/>
    <property type="match status" value="1"/>
</dbReference>
<evidence type="ECO:0000256" key="11">
    <source>
        <dbReference type="PIRSR" id="PIRSR000445-2"/>
    </source>
</evidence>
<comment type="similarity">
    <text evidence="2 9 14">Belongs to the glutamyl-tRNA reductase family.</text>
</comment>
<dbReference type="InterPro" id="IPR000343">
    <property type="entry name" value="4pyrrol_synth_GluRdtase"/>
</dbReference>
<dbReference type="Gene3D" id="3.30.460.30">
    <property type="entry name" value="Glutamyl-tRNA reductase, N-terminal domain"/>
    <property type="match status" value="1"/>
</dbReference>
<evidence type="ECO:0000256" key="12">
    <source>
        <dbReference type="PIRSR" id="PIRSR000445-3"/>
    </source>
</evidence>
<dbReference type="PROSITE" id="PS00747">
    <property type="entry name" value="GLUTR"/>
    <property type="match status" value="1"/>
</dbReference>
<dbReference type="Gene3D" id="3.40.50.720">
    <property type="entry name" value="NAD(P)-binding Rossmann-like Domain"/>
    <property type="match status" value="1"/>
</dbReference>
<dbReference type="InterPro" id="IPR015896">
    <property type="entry name" value="4pyrrol_synth_GluRdtase_dimer"/>
</dbReference>
<dbReference type="HAMAP" id="MF_00087">
    <property type="entry name" value="Glu_tRNA_reductase"/>
    <property type="match status" value="1"/>
</dbReference>
<dbReference type="PANTHER" id="PTHR43013:SF1">
    <property type="entry name" value="GLUTAMYL-TRNA REDUCTASE"/>
    <property type="match status" value="1"/>
</dbReference>
<evidence type="ECO:0000313" key="18">
    <source>
        <dbReference type="EMBL" id="SHI28904.1"/>
    </source>
</evidence>
<comment type="domain">
    <text evidence="9">Possesses an unusual extended V-shaped dimeric structure with each monomer consisting of three distinct domains arranged along a curved 'spinal' alpha-helix. The N-terminal catalytic domain specifically recognizes the glutamate moiety of the substrate. The second domain is the NADPH-binding domain, and the third C-terminal domain is responsible for dimerization.</text>
</comment>
<dbReference type="AlphaFoldDB" id="A0A1M5ZXB1"/>
<comment type="miscellaneous">
    <text evidence="9">During catalysis, the active site Cys acts as a nucleophile attacking the alpha-carbonyl group of tRNA-bound glutamate with the formation of a thioester intermediate between enzyme and glutamate, and the concomitant release of tRNA(Glu). The thioester intermediate is finally reduced by direct hydride transfer from NADPH, to form the product GSA.</text>
</comment>
<feature type="binding site" evidence="9 11">
    <location>
        <position position="124"/>
    </location>
    <ligand>
        <name>substrate</name>
    </ligand>
</feature>
<evidence type="ECO:0000256" key="8">
    <source>
        <dbReference type="ARBA" id="ARBA00068659"/>
    </source>
</evidence>
<comment type="pathway">
    <text evidence="1 9 14">Porphyrin-containing compound metabolism; protoporphyrin-IX biosynthesis; 5-aminolevulinate from L-glutamyl-tRNA(Glu): step 1/2.</text>
</comment>
<evidence type="ECO:0000259" key="17">
    <source>
        <dbReference type="Pfam" id="PF05201"/>
    </source>
</evidence>
<dbReference type="FunFam" id="3.40.50.720:FF:000031">
    <property type="entry name" value="Glutamyl-tRNA reductase"/>
    <property type="match status" value="1"/>
</dbReference>
<dbReference type="SUPFAM" id="SSF51735">
    <property type="entry name" value="NAD(P)-binding Rossmann-fold domains"/>
    <property type="match status" value="1"/>
</dbReference>
<evidence type="ECO:0000256" key="10">
    <source>
        <dbReference type="PIRSR" id="PIRSR000445-1"/>
    </source>
</evidence>
<feature type="binding site" evidence="9 11">
    <location>
        <begin position="53"/>
        <end position="56"/>
    </location>
    <ligand>
        <name>substrate</name>
    </ligand>
</feature>
<feature type="binding site" evidence="9 11">
    <location>
        <position position="113"/>
    </location>
    <ligand>
        <name>substrate</name>
    </ligand>
</feature>
<evidence type="ECO:0000256" key="7">
    <source>
        <dbReference type="ARBA" id="ARBA00047464"/>
    </source>
</evidence>
<dbReference type="CDD" id="cd05213">
    <property type="entry name" value="NAD_bind_Glutamyl_tRNA_reduct"/>
    <property type="match status" value="1"/>
</dbReference>
<evidence type="ECO:0000256" key="3">
    <source>
        <dbReference type="ARBA" id="ARBA00012970"/>
    </source>
</evidence>
<keyword evidence="4 9" id="KW-0521">NADP</keyword>
<comment type="subunit">
    <text evidence="9">Homodimer.</text>
</comment>
<organism evidence="18 19">
    <name type="scientific">Anaerovibrio lipolyticus DSM 3074</name>
    <dbReference type="NCBI Taxonomy" id="1120997"/>
    <lineage>
        <taxon>Bacteria</taxon>
        <taxon>Bacillati</taxon>
        <taxon>Bacillota</taxon>
        <taxon>Negativicutes</taxon>
        <taxon>Selenomonadales</taxon>
        <taxon>Selenomonadaceae</taxon>
        <taxon>Anaerovibrio</taxon>
    </lineage>
</organism>
<sequence>MKSGMQLIALGLNHRTAPVEVREKFSLSPETIREGLKKLYKYEHLHEAVVLSTCNRSEIYAVVSRGCSNALASFWGDLNKTECSQEFFHRYTYKYEDEDCIEHLLRVTASLDSLVIGEGQILSQVKHAYAIAQTAGATGTILNLMFNRAIAAGKRVRTETRIAFNAVSVSYAAVELAKGTFGDFSNSSVLLFGAGKMAELTATHLISHGLKNLYVANRHIERAEQLADKYGGIAVDLNDVFELLDKVDIIITSTGAPHYVIYKREMVHVMAARQGKPLMLIDIAVPRDVEPDVGCLAGVKLYNIDDLEAVVDDNLHERQREAVRAQRIIQEEVDALLERFNYLSMQPVMAQLTDKAEFIREWELKRAMRKLPELTEEEYKVVDKMTHMIVRKMLRDPMRMVNNTAGTSRERVLKFAIRKLFKLQEESIDE</sequence>
<dbReference type="Pfam" id="PF05201">
    <property type="entry name" value="GlutR_N"/>
    <property type="match status" value="1"/>
</dbReference>
<comment type="catalytic activity">
    <reaction evidence="7 9 14">
        <text>(S)-4-amino-5-oxopentanoate + tRNA(Glu) + NADP(+) = L-glutamyl-tRNA(Glu) + NADPH + H(+)</text>
        <dbReference type="Rhea" id="RHEA:12344"/>
        <dbReference type="Rhea" id="RHEA-COMP:9663"/>
        <dbReference type="Rhea" id="RHEA-COMP:9680"/>
        <dbReference type="ChEBI" id="CHEBI:15378"/>
        <dbReference type="ChEBI" id="CHEBI:57501"/>
        <dbReference type="ChEBI" id="CHEBI:57783"/>
        <dbReference type="ChEBI" id="CHEBI:58349"/>
        <dbReference type="ChEBI" id="CHEBI:78442"/>
        <dbReference type="ChEBI" id="CHEBI:78520"/>
        <dbReference type="EC" id="1.2.1.70"/>
    </reaction>
</comment>
<evidence type="ECO:0000313" key="19">
    <source>
        <dbReference type="Proteomes" id="UP000191240"/>
    </source>
</evidence>
<dbReference type="InterPro" id="IPR036343">
    <property type="entry name" value="GluRdtase_N_sf"/>
</dbReference>
<dbReference type="GO" id="GO:0050661">
    <property type="term" value="F:NADP binding"/>
    <property type="evidence" value="ECO:0007669"/>
    <property type="project" value="InterPro"/>
</dbReference>
<keyword evidence="5 9" id="KW-0560">Oxidoreductase</keyword>
<evidence type="ECO:0000256" key="6">
    <source>
        <dbReference type="ARBA" id="ARBA00023244"/>
    </source>
</evidence>
<dbReference type="Proteomes" id="UP000191240">
    <property type="component" value="Unassembled WGS sequence"/>
</dbReference>
<feature type="binding site" evidence="9 11">
    <location>
        <begin position="118"/>
        <end position="120"/>
    </location>
    <ligand>
        <name>substrate</name>
    </ligand>
</feature>
<proteinExistence type="inferred from homology"/>
<evidence type="ECO:0000259" key="15">
    <source>
        <dbReference type="Pfam" id="PF00745"/>
    </source>
</evidence>
<name>A0A1M5ZXB1_9FIRM</name>
<evidence type="ECO:0000256" key="4">
    <source>
        <dbReference type="ARBA" id="ARBA00022857"/>
    </source>
</evidence>
<evidence type="ECO:0000256" key="13">
    <source>
        <dbReference type="PIRSR" id="PIRSR000445-4"/>
    </source>
</evidence>
<feature type="domain" description="Glutamyl-tRNA reductase N-terminal" evidence="17">
    <location>
        <begin position="10"/>
        <end position="160"/>
    </location>
</feature>
<evidence type="ECO:0000256" key="1">
    <source>
        <dbReference type="ARBA" id="ARBA00005059"/>
    </source>
</evidence>